<dbReference type="PROSITE" id="PS51318">
    <property type="entry name" value="TAT"/>
    <property type="match status" value="1"/>
</dbReference>
<dbReference type="PIRSF" id="PIRSF017082">
    <property type="entry name" value="YflP"/>
    <property type="match status" value="1"/>
</dbReference>
<dbReference type="InterPro" id="IPR042100">
    <property type="entry name" value="Bug_dom1"/>
</dbReference>
<organism evidence="2 3">
    <name type="scientific">Ancylobacter aquaticus</name>
    <dbReference type="NCBI Taxonomy" id="100"/>
    <lineage>
        <taxon>Bacteria</taxon>
        <taxon>Pseudomonadati</taxon>
        <taxon>Pseudomonadota</taxon>
        <taxon>Alphaproteobacteria</taxon>
        <taxon>Hyphomicrobiales</taxon>
        <taxon>Xanthobacteraceae</taxon>
        <taxon>Ancylobacter</taxon>
    </lineage>
</organism>
<gene>
    <name evidence="2" type="ORF">EV667_2337</name>
</gene>
<dbReference type="RefSeq" id="WP_165901603.1">
    <property type="nucleotide sequence ID" value="NZ_SMFY01000002.1"/>
</dbReference>
<dbReference type="Gene3D" id="3.40.190.10">
    <property type="entry name" value="Periplasmic binding protein-like II"/>
    <property type="match status" value="1"/>
</dbReference>
<protein>
    <submittedName>
        <fullName evidence="2">Tripartite-type tricarboxylate transporter receptor subunit TctC</fullName>
    </submittedName>
</protein>
<dbReference type="PANTHER" id="PTHR42928:SF5">
    <property type="entry name" value="BLR1237 PROTEIN"/>
    <property type="match status" value="1"/>
</dbReference>
<accession>A0A4R1I306</accession>
<dbReference type="InterPro" id="IPR006311">
    <property type="entry name" value="TAT_signal"/>
</dbReference>
<comment type="similarity">
    <text evidence="1">Belongs to the UPF0065 (bug) family.</text>
</comment>
<dbReference type="SUPFAM" id="SSF53850">
    <property type="entry name" value="Periplasmic binding protein-like II"/>
    <property type="match status" value="1"/>
</dbReference>
<keyword evidence="3" id="KW-1185">Reference proteome</keyword>
<comment type="caution">
    <text evidence="2">The sequence shown here is derived from an EMBL/GenBank/DDBJ whole genome shotgun (WGS) entry which is preliminary data.</text>
</comment>
<dbReference type="CDD" id="cd07012">
    <property type="entry name" value="PBP2_Bug_TTT"/>
    <property type="match status" value="1"/>
</dbReference>
<proteinExistence type="inferred from homology"/>
<reference evidence="2 3" key="1">
    <citation type="submission" date="2019-03" db="EMBL/GenBank/DDBJ databases">
        <title>Genomic Encyclopedia of Type Strains, Phase IV (KMG-IV): sequencing the most valuable type-strain genomes for metagenomic binning, comparative biology and taxonomic classification.</title>
        <authorList>
            <person name="Goeker M."/>
        </authorList>
    </citation>
    <scope>NUCLEOTIDE SEQUENCE [LARGE SCALE GENOMIC DNA]</scope>
    <source>
        <strain evidence="2 3">DSM 101</strain>
    </source>
</reference>
<dbReference type="AlphaFoldDB" id="A0A4R1I306"/>
<dbReference type="EMBL" id="SMFY01000002">
    <property type="protein sequence ID" value="TCK28333.1"/>
    <property type="molecule type" value="Genomic_DNA"/>
</dbReference>
<dbReference type="Gene3D" id="3.40.190.150">
    <property type="entry name" value="Bordetella uptake gene, domain 1"/>
    <property type="match status" value="1"/>
</dbReference>
<dbReference type="PANTHER" id="PTHR42928">
    <property type="entry name" value="TRICARBOXYLATE-BINDING PROTEIN"/>
    <property type="match status" value="1"/>
</dbReference>
<dbReference type="Proteomes" id="UP000295030">
    <property type="component" value="Unassembled WGS sequence"/>
</dbReference>
<dbReference type="Pfam" id="PF03401">
    <property type="entry name" value="TctC"/>
    <property type="match status" value="1"/>
</dbReference>
<evidence type="ECO:0000313" key="3">
    <source>
        <dbReference type="Proteomes" id="UP000295030"/>
    </source>
</evidence>
<keyword evidence="2" id="KW-0675">Receptor</keyword>
<sequence>MPKIDRRDALKFALAAPVVLAAGRLGAQESAGAAWPTRPVQVVTGFGPGGGGDIATRVTYQAVSEVLKQPMVVENRTGGNSLVAAQAVLSLPHDGYAFLMNGLQQLVTPLLMKDLPINFEKDFQPVTQMVKYPETISVAKDSQWKTFEELMAYAKANPDRIRYGTSGIGGVPHIVAEAIQLYGGVKFRNISYRVAPEIARDVVGGQLDLAVLNVSTLTPMIQADKVRLLAVGNDTRLEQFPDVPTLAELGLPKANHADWGGIFTPAGVSADIVQQMQAAVAKAAKMPSAYDKLAAQGTIMVGSSTADFTAFLANWQGIVEEVVREAKISL</sequence>
<name>A0A4R1I306_ANCAQ</name>
<evidence type="ECO:0000256" key="1">
    <source>
        <dbReference type="ARBA" id="ARBA00006987"/>
    </source>
</evidence>
<dbReference type="InterPro" id="IPR005064">
    <property type="entry name" value="BUG"/>
</dbReference>
<evidence type="ECO:0000313" key="2">
    <source>
        <dbReference type="EMBL" id="TCK28333.1"/>
    </source>
</evidence>